<dbReference type="EMBL" id="AP008231">
    <property type="protein sequence ID" value="BAD78857.1"/>
    <property type="molecule type" value="Genomic_DNA"/>
</dbReference>
<sequence length="362" mass="41433">MEKRYQIFISSTFIDLKDERQAALKAILEIDHMPAGMELFSATDDSAWQLIQDVIDSSDYYILIVGGRYGSLDEAGLSYTEKEYDYALLTKKPVIPLLHENPDNLPRDKTETDSNAWKKLQDFRKKVQKKHTCVYWRNADDLKAKVIVGLTSAIKRHPAVGWVRADKVPTETALAEVLSLKNKITELEKEAALLRDKPPSGTEFLAQGNDKYEIHLSFKSRGKFSIFSHDEDKKYNASINLTWNAIFAAVAPSMINEASAHTLRQAFTDFFKRESLKAFQSQKRFENYELVDFSFHKDEIETCIVQLRALGLIKENDRKRSVSDTSTYWTLTPYGNTLMVQLRAIKREPLEDEDLDGTAVES</sequence>
<evidence type="ECO:0000313" key="3">
    <source>
        <dbReference type="EMBL" id="BAD78857.1"/>
    </source>
</evidence>
<dbReference type="eggNOG" id="ENOG5031ZXI">
    <property type="taxonomic scope" value="Bacteria"/>
</dbReference>
<gene>
    <name evidence="3" type="ordered locus">syc0667_d</name>
</gene>
<organism evidence="3 4">
    <name type="scientific">Synechococcus sp. (strain ATCC 27144 / PCC 6301 / SAUG 1402/1)</name>
    <name type="common">Anacystis nidulans</name>
    <dbReference type="NCBI Taxonomy" id="269084"/>
    <lineage>
        <taxon>Bacteria</taxon>
        <taxon>Bacillati</taxon>
        <taxon>Cyanobacteriota</taxon>
        <taxon>Cyanophyceae</taxon>
        <taxon>Synechococcales</taxon>
        <taxon>Synechococcaceae</taxon>
        <taxon>Synechococcus</taxon>
    </lineage>
</organism>
<evidence type="ECO:0000256" key="1">
    <source>
        <dbReference type="SAM" id="Coils"/>
    </source>
</evidence>
<dbReference type="InterPro" id="IPR025139">
    <property type="entry name" value="DUF4062"/>
</dbReference>
<dbReference type="KEGG" id="syc:syc0667_d"/>
<dbReference type="Pfam" id="PF13271">
    <property type="entry name" value="DUF4062"/>
    <property type="match status" value="1"/>
</dbReference>
<dbReference type="GeneID" id="72429721"/>
<feature type="domain" description="DUF4062" evidence="2">
    <location>
        <begin position="6"/>
        <end position="87"/>
    </location>
</feature>
<evidence type="ECO:0000313" key="4">
    <source>
        <dbReference type="Proteomes" id="UP000001175"/>
    </source>
</evidence>
<keyword evidence="1" id="KW-0175">Coiled coil</keyword>
<evidence type="ECO:0000259" key="2">
    <source>
        <dbReference type="Pfam" id="PF13271"/>
    </source>
</evidence>
<accession>A0A0H3K6U6</accession>
<dbReference type="AlphaFoldDB" id="A0A0H3K6U6"/>
<name>A0A0H3K6U6_SYNP6</name>
<dbReference type="Proteomes" id="UP000001175">
    <property type="component" value="Chromosome"/>
</dbReference>
<feature type="coiled-coil region" evidence="1">
    <location>
        <begin position="170"/>
        <end position="197"/>
    </location>
</feature>
<proteinExistence type="predicted"/>
<dbReference type="RefSeq" id="WP_011242979.1">
    <property type="nucleotide sequence ID" value="NC_006576.1"/>
</dbReference>
<protein>
    <recommendedName>
        <fullName evidence="2">DUF4062 domain-containing protein</fullName>
    </recommendedName>
</protein>
<reference evidence="3 4" key="1">
    <citation type="journal article" date="2007" name="Photosyn. Res.">
        <title>Complete nucleotide sequence of the freshwater unicellular cyanobacterium Synechococcus elongatus PCC 6301 chromosome: gene content and organization.</title>
        <authorList>
            <person name="Sugita C."/>
            <person name="Ogata K."/>
            <person name="Shikata M."/>
            <person name="Jikuya H."/>
            <person name="Takano J."/>
            <person name="Furumichi M."/>
            <person name="Kanehisa M."/>
            <person name="Omata T."/>
            <person name="Sugiura M."/>
            <person name="Sugita M."/>
        </authorList>
    </citation>
    <scope>NUCLEOTIDE SEQUENCE [LARGE SCALE GENOMIC DNA]</scope>
    <source>
        <strain evidence="4">ATCC 27144 / PCC 6301 / SAUG 1402/1</strain>
    </source>
</reference>